<organism evidence="2 3">
    <name type="scientific">Empedobacter falsenii</name>
    <dbReference type="NCBI Taxonomy" id="343874"/>
    <lineage>
        <taxon>Bacteria</taxon>
        <taxon>Pseudomonadati</taxon>
        <taxon>Bacteroidota</taxon>
        <taxon>Flavobacteriia</taxon>
        <taxon>Flavobacteriales</taxon>
        <taxon>Weeksellaceae</taxon>
        <taxon>Empedobacter</taxon>
    </lineage>
</organism>
<protein>
    <submittedName>
        <fullName evidence="2">Uncharacterized protein</fullName>
    </submittedName>
</protein>
<keyword evidence="1" id="KW-0732">Signal</keyword>
<dbReference type="EMBL" id="RHPO01000006">
    <property type="protein sequence ID" value="RRT92845.1"/>
    <property type="molecule type" value="Genomic_DNA"/>
</dbReference>
<feature type="chain" id="PRO_5018780588" evidence="1">
    <location>
        <begin position="20"/>
        <end position="197"/>
    </location>
</feature>
<evidence type="ECO:0000256" key="1">
    <source>
        <dbReference type="SAM" id="SignalP"/>
    </source>
</evidence>
<comment type="caution">
    <text evidence="2">The sequence shown here is derived from an EMBL/GenBank/DDBJ whole genome shotgun (WGS) entry which is preliminary data.</text>
</comment>
<evidence type="ECO:0000313" key="2">
    <source>
        <dbReference type="EMBL" id="RRT92845.1"/>
    </source>
</evidence>
<dbReference type="AlphaFoldDB" id="A0A3R8UQR4"/>
<sequence length="197" mass="22934">MKKIMVLMVCSLLASFGNAQEYTTNNLIIKQGNKTYTINEAEQTITLRPEEFSIEYLNKAYQEKKNLFYAAQALVTDRSADVNFQEGTKIESIQYFEAGTGFAAEKNQVIHYPILSYDGHQYLYYVSNKEKRVDKIGTSGNWDIYKWTLKGVYQYDAEMDWNIYDNDQVHIALIIDRNLDGILQKGEFFDVHINFKK</sequence>
<evidence type="ECO:0000313" key="3">
    <source>
        <dbReference type="Proteomes" id="UP000267844"/>
    </source>
</evidence>
<dbReference type="Proteomes" id="UP000267844">
    <property type="component" value="Unassembled WGS sequence"/>
</dbReference>
<accession>A0A3R8UQR4</accession>
<name>A0A3R8UQR4_9FLAO</name>
<feature type="signal peptide" evidence="1">
    <location>
        <begin position="1"/>
        <end position="19"/>
    </location>
</feature>
<reference evidence="2 3" key="1">
    <citation type="submission" date="2018-10" db="EMBL/GenBank/DDBJ databases">
        <title>Transmission dynamics of multidrug resistant bacteria on intensive care unit surfaces.</title>
        <authorList>
            <person name="D'Souza A.W."/>
            <person name="Potter R.F."/>
            <person name="Wallace M."/>
            <person name="Shupe A."/>
            <person name="Patel S."/>
            <person name="Sun S."/>
            <person name="Gul D."/>
            <person name="Kwon J.H."/>
            <person name="Andleeb S."/>
            <person name="Burnham C.-A.D."/>
            <person name="Dantas G."/>
        </authorList>
    </citation>
    <scope>NUCLEOTIDE SEQUENCE [LARGE SCALE GENOMIC DNA]</scope>
    <source>
        <strain evidence="2 3">WF_348</strain>
    </source>
</reference>
<gene>
    <name evidence="2" type="ORF">EGI89_04590</name>
</gene>
<proteinExistence type="predicted"/>
<dbReference type="RefSeq" id="WP_115000419.1">
    <property type="nucleotide sequence ID" value="NZ_RHPN01000006.1"/>
</dbReference>